<evidence type="ECO:0000256" key="5">
    <source>
        <dbReference type="SAM" id="SignalP"/>
    </source>
</evidence>
<dbReference type="PROSITE" id="PS50983">
    <property type="entry name" value="FE_B12_PBP"/>
    <property type="match status" value="1"/>
</dbReference>
<evidence type="ECO:0000256" key="3">
    <source>
        <dbReference type="ARBA" id="ARBA00022448"/>
    </source>
</evidence>
<evidence type="ECO:0000313" key="8">
    <source>
        <dbReference type="Proteomes" id="UP000523007"/>
    </source>
</evidence>
<evidence type="ECO:0000256" key="1">
    <source>
        <dbReference type="ARBA" id="ARBA00004196"/>
    </source>
</evidence>
<evidence type="ECO:0000256" key="2">
    <source>
        <dbReference type="ARBA" id="ARBA00008814"/>
    </source>
</evidence>
<dbReference type="RefSeq" id="WP_184574286.1">
    <property type="nucleotide sequence ID" value="NZ_JACHJT010000001.1"/>
</dbReference>
<feature type="chain" id="PRO_5038866581" evidence="5">
    <location>
        <begin position="29"/>
        <end position="332"/>
    </location>
</feature>
<dbReference type="Gene3D" id="3.40.50.1980">
    <property type="entry name" value="Nitrogenase molybdenum iron protein domain"/>
    <property type="match status" value="2"/>
</dbReference>
<evidence type="ECO:0000256" key="4">
    <source>
        <dbReference type="ARBA" id="ARBA00022729"/>
    </source>
</evidence>
<comment type="caution">
    <text evidence="7">The sequence shown here is derived from an EMBL/GenBank/DDBJ whole genome shotgun (WGS) entry which is preliminary data.</text>
</comment>
<dbReference type="Proteomes" id="UP000523007">
    <property type="component" value="Unassembled WGS sequence"/>
</dbReference>
<proteinExistence type="inferred from homology"/>
<name>A0A7W7RCT8_9ACTN</name>
<dbReference type="GO" id="GO:1901678">
    <property type="term" value="P:iron coordination entity transport"/>
    <property type="evidence" value="ECO:0007669"/>
    <property type="project" value="UniProtKB-ARBA"/>
</dbReference>
<evidence type="ECO:0000313" key="7">
    <source>
        <dbReference type="EMBL" id="MBB4929642.1"/>
    </source>
</evidence>
<dbReference type="PANTHER" id="PTHR30532">
    <property type="entry name" value="IRON III DICITRATE-BINDING PERIPLASMIC PROTEIN"/>
    <property type="match status" value="1"/>
</dbReference>
<gene>
    <name evidence="7" type="ORF">F4561_000462</name>
</gene>
<dbReference type="PANTHER" id="PTHR30532:SF1">
    <property type="entry name" value="IRON(3+)-HYDROXAMATE-BINDING PROTEIN FHUD"/>
    <property type="match status" value="1"/>
</dbReference>
<protein>
    <submittedName>
        <fullName evidence="7">Iron complex transport system substrate-binding protein</fullName>
    </submittedName>
</protein>
<comment type="similarity">
    <text evidence="2">Belongs to the bacterial solute-binding protein 8 family.</text>
</comment>
<sequence>MLRATHPRPLVRSLLAAGAAGTLGLVSACGSGDAEESAGSGSGDFPRTVEHFRGTTEIESPPETVVALDSSYVDAAVSLELDVVGRVASEGGEELPEYLGEEGQTYAGDAEIVGLLEEPDLAAVAELEPDLIVSADVRHQEIYDQLSEIAPTVFSETTGASWKENIQLLAEAAGKQDLAEEKIGGYEDRAAALGETIAEENGGEAPTLSITRFVGEPSVRLYSTASFPGIVQQDVGVPRPEDAPDTGDEIMVDLSEEEILDAEADHIVTGIWDDGNGESEEAAEDFRSNPLWEQLEGEQHDVSDKVWFSSVSLQGAEGILDDLEEIYGVDAE</sequence>
<dbReference type="Pfam" id="PF01497">
    <property type="entry name" value="Peripla_BP_2"/>
    <property type="match status" value="1"/>
</dbReference>
<feature type="signal peptide" evidence="5">
    <location>
        <begin position="1"/>
        <end position="28"/>
    </location>
</feature>
<reference evidence="7 8" key="1">
    <citation type="submission" date="2020-08" db="EMBL/GenBank/DDBJ databases">
        <title>Sequencing the genomes of 1000 actinobacteria strains.</title>
        <authorList>
            <person name="Klenk H.-P."/>
        </authorList>
    </citation>
    <scope>NUCLEOTIDE SEQUENCE [LARGE SCALE GENOMIC DNA]</scope>
    <source>
        <strain evidence="7 8">DSM 102030</strain>
    </source>
</reference>
<dbReference type="InterPro" id="IPR002491">
    <property type="entry name" value="ABC_transptr_periplasmic_BD"/>
</dbReference>
<dbReference type="PROSITE" id="PS51257">
    <property type="entry name" value="PROKAR_LIPOPROTEIN"/>
    <property type="match status" value="1"/>
</dbReference>
<keyword evidence="8" id="KW-1185">Reference proteome</keyword>
<keyword evidence="4 5" id="KW-0732">Signal</keyword>
<dbReference type="SUPFAM" id="SSF53807">
    <property type="entry name" value="Helical backbone' metal receptor"/>
    <property type="match status" value="1"/>
</dbReference>
<comment type="subcellular location">
    <subcellularLocation>
        <location evidence="1">Cell envelope</location>
    </subcellularLocation>
</comment>
<dbReference type="InterPro" id="IPR051313">
    <property type="entry name" value="Bact_iron-sidero_bind"/>
</dbReference>
<accession>A0A7W7RCT8</accession>
<dbReference type="GO" id="GO:0030288">
    <property type="term" value="C:outer membrane-bounded periplasmic space"/>
    <property type="evidence" value="ECO:0007669"/>
    <property type="project" value="TreeGrafter"/>
</dbReference>
<keyword evidence="3" id="KW-0813">Transport</keyword>
<dbReference type="CDD" id="cd01146">
    <property type="entry name" value="FhuD"/>
    <property type="match status" value="1"/>
</dbReference>
<dbReference type="EMBL" id="JACHJT010000001">
    <property type="protein sequence ID" value="MBB4929642.1"/>
    <property type="molecule type" value="Genomic_DNA"/>
</dbReference>
<organism evidence="7 8">
    <name type="scientific">Lipingzhangella halophila</name>
    <dbReference type="NCBI Taxonomy" id="1783352"/>
    <lineage>
        <taxon>Bacteria</taxon>
        <taxon>Bacillati</taxon>
        <taxon>Actinomycetota</taxon>
        <taxon>Actinomycetes</taxon>
        <taxon>Streptosporangiales</taxon>
        <taxon>Nocardiopsidaceae</taxon>
        <taxon>Lipingzhangella</taxon>
    </lineage>
</organism>
<dbReference type="AlphaFoldDB" id="A0A7W7RCT8"/>
<evidence type="ECO:0000259" key="6">
    <source>
        <dbReference type="PROSITE" id="PS50983"/>
    </source>
</evidence>
<feature type="domain" description="Fe/B12 periplasmic-binding" evidence="6">
    <location>
        <begin position="64"/>
        <end position="331"/>
    </location>
</feature>